<evidence type="ECO:0000313" key="2">
    <source>
        <dbReference type="EMBL" id="MDF3835572.1"/>
    </source>
</evidence>
<reference evidence="2 3" key="1">
    <citation type="submission" date="2023-03" db="EMBL/GenBank/DDBJ databases">
        <title>Draft assemblies of triclosan tolerant bacteria isolated from returned activated sludge.</title>
        <authorList>
            <person name="Van Hamelsveld S."/>
        </authorList>
    </citation>
    <scope>NUCLEOTIDE SEQUENCE [LARGE SCALE GENOMIC DNA]</scope>
    <source>
        <strain evidence="2 3">GW210010_S58</strain>
    </source>
</reference>
<proteinExistence type="predicted"/>
<feature type="region of interest" description="Disordered" evidence="1">
    <location>
        <begin position="32"/>
        <end position="51"/>
    </location>
</feature>
<protein>
    <submittedName>
        <fullName evidence="2">Uncharacterized protein</fullName>
    </submittedName>
</protein>
<evidence type="ECO:0000313" key="3">
    <source>
        <dbReference type="Proteomes" id="UP001216674"/>
    </source>
</evidence>
<keyword evidence="3" id="KW-1185">Reference proteome</keyword>
<comment type="caution">
    <text evidence="2">The sequence shown here is derived from an EMBL/GenBank/DDBJ whole genome shotgun (WGS) entry which is preliminary data.</text>
</comment>
<dbReference type="Proteomes" id="UP001216674">
    <property type="component" value="Unassembled WGS sequence"/>
</dbReference>
<organism evidence="2 3">
    <name type="scientific">Cupriavidus basilensis</name>
    <dbReference type="NCBI Taxonomy" id="68895"/>
    <lineage>
        <taxon>Bacteria</taxon>
        <taxon>Pseudomonadati</taxon>
        <taxon>Pseudomonadota</taxon>
        <taxon>Betaproteobacteria</taxon>
        <taxon>Burkholderiales</taxon>
        <taxon>Burkholderiaceae</taxon>
        <taxon>Cupriavidus</taxon>
    </lineage>
</organism>
<sequence length="77" mass="8004">MPSCEQRMAAGGSGAWPDRKAAVAGVMLRRGAAGSGKGALRQDRQWGKRRRGSQVVMGRCAQVMVPVPAPAPFALAA</sequence>
<evidence type="ECO:0000256" key="1">
    <source>
        <dbReference type="SAM" id="MobiDB-lite"/>
    </source>
</evidence>
<dbReference type="RefSeq" id="WP_276266316.1">
    <property type="nucleotide sequence ID" value="NZ_JARJLM010000363.1"/>
</dbReference>
<dbReference type="EMBL" id="JARJLM010000363">
    <property type="protein sequence ID" value="MDF3835572.1"/>
    <property type="molecule type" value="Genomic_DNA"/>
</dbReference>
<name>A0ABT6ATI2_9BURK</name>
<accession>A0ABT6ATI2</accession>
<gene>
    <name evidence="2" type="ORF">P3W85_21835</name>
</gene>